<name>A0ACB5U1X5_CANBO</name>
<organism evidence="1 2">
    <name type="scientific">Candida boidinii</name>
    <name type="common">Yeast</name>
    <dbReference type="NCBI Taxonomy" id="5477"/>
    <lineage>
        <taxon>Eukaryota</taxon>
        <taxon>Fungi</taxon>
        <taxon>Dikarya</taxon>
        <taxon>Ascomycota</taxon>
        <taxon>Saccharomycotina</taxon>
        <taxon>Pichiomycetes</taxon>
        <taxon>Pichiales</taxon>
        <taxon>Pichiaceae</taxon>
        <taxon>Ogataea</taxon>
        <taxon>Ogataea/Candida clade</taxon>
    </lineage>
</organism>
<proteinExistence type="predicted"/>
<gene>
    <name evidence="1" type="ORF">Cboi01_000526000</name>
</gene>
<comment type="caution">
    <text evidence="1">The sequence shown here is derived from an EMBL/GenBank/DDBJ whole genome shotgun (WGS) entry which is preliminary data.</text>
</comment>
<dbReference type="Proteomes" id="UP001165101">
    <property type="component" value="Unassembled WGS sequence"/>
</dbReference>
<keyword evidence="2" id="KW-1185">Reference proteome</keyword>
<evidence type="ECO:0000313" key="1">
    <source>
        <dbReference type="EMBL" id="GME99334.1"/>
    </source>
</evidence>
<evidence type="ECO:0000313" key="2">
    <source>
        <dbReference type="Proteomes" id="UP001165101"/>
    </source>
</evidence>
<accession>A0ACB5U1X5</accession>
<dbReference type="EMBL" id="BSXV01003927">
    <property type="protein sequence ID" value="GME99334.1"/>
    <property type="molecule type" value="Genomic_DNA"/>
</dbReference>
<reference evidence="1" key="1">
    <citation type="submission" date="2023-04" db="EMBL/GenBank/DDBJ databases">
        <title>Candida boidinii NBRC 1967.</title>
        <authorList>
            <person name="Ichikawa N."/>
            <person name="Sato H."/>
            <person name="Tonouchi N."/>
        </authorList>
    </citation>
    <scope>NUCLEOTIDE SEQUENCE</scope>
    <source>
        <strain evidence="1">NBRC 1967</strain>
    </source>
</reference>
<protein>
    <submittedName>
        <fullName evidence="1">Unnamed protein product</fullName>
    </submittedName>
</protein>
<sequence length="328" mass="38218">MTKLKDKKSKISNDAKSLKNQMNILEFYKDKKKLNDSSKNDIIDLTISDDDDDDDEQQEIKIKEDSNINDIILSQQIIKNEVNNKEEEVNCPICQLNLNQLSISIRSYHVNNCIEIINGEKSIKRSISINENKNIKIKKKNCSKKKSLNELNKDESNPVTNTDNNIIKLKKIIKIKKPIPDYKILKFENNFKIAVDAFNYEPDPSINYYVLTHFHSDHYMGITRGWTYRNNNNNNNDNDDIDDDDDDDDDKDSKFKEINEDEIIPNTFIICSKITKNLLIYKFKISSKFIISMDIETELNLPINSNDKDKLVKIKSFDANHCPELINQ</sequence>